<organism evidence="6 7">
    <name type="scientific">Eleusine coracana subsp. coracana</name>
    <dbReference type="NCBI Taxonomy" id="191504"/>
    <lineage>
        <taxon>Eukaryota</taxon>
        <taxon>Viridiplantae</taxon>
        <taxon>Streptophyta</taxon>
        <taxon>Embryophyta</taxon>
        <taxon>Tracheophyta</taxon>
        <taxon>Spermatophyta</taxon>
        <taxon>Magnoliopsida</taxon>
        <taxon>Liliopsida</taxon>
        <taxon>Poales</taxon>
        <taxon>Poaceae</taxon>
        <taxon>PACMAD clade</taxon>
        <taxon>Chloridoideae</taxon>
        <taxon>Cynodonteae</taxon>
        <taxon>Eleusininae</taxon>
        <taxon>Eleusine</taxon>
    </lineage>
</organism>
<gene>
    <name evidence="6" type="primary">ga14176</name>
    <name evidence="6" type="ORF">PR202_ga14176</name>
</gene>
<sequence length="417" mass="46362">MAPPPPPPAATAAAGASCAAMLHSVNSLASYSDALADFLDQWNSVLLDVASIAATFAAHFPDPKSDPKPLPELNPAPEQEQEPVPERDPAPEPEREVAPEPQPKPSPNPERERKDEDPAAATQLGLLCEKMSPRDLRRFLAARLADREWLRVVGPDALRRAPDPAVLVLRAVGRYYICAESRDAEAACVLLLELYVRAGCPRRLGQGEAELQEEAREAVLSWRSRLVRVRGRLSAAGTREARGLILFMAAFGVPMEFPPQELYDLLAAADSLSCTKVLRCSKLFMKTMRGEGMYHPFHVVVEMLNRDMYLQAIRIILAFEFQNAFPLAPTLTHIMEKVEHGRKKESEELPLKERDDEELALLRLISKCVEDQKLCPSEFSSFGVAERIALLEERVGQPKQTFTGTKRKRTTAEVNVQ</sequence>
<protein>
    <recommendedName>
        <fullName evidence="4">FRIGIDA-like protein</fullName>
    </recommendedName>
</protein>
<keyword evidence="2 4" id="KW-0221">Differentiation</keyword>
<keyword evidence="7" id="KW-1185">Reference proteome</keyword>
<keyword evidence="3 4" id="KW-0287">Flowering</keyword>
<dbReference type="Proteomes" id="UP001054889">
    <property type="component" value="Unassembled WGS sequence"/>
</dbReference>
<feature type="region of interest" description="Disordered" evidence="5">
    <location>
        <begin position="61"/>
        <end position="118"/>
    </location>
</feature>
<evidence type="ECO:0000313" key="7">
    <source>
        <dbReference type="Proteomes" id="UP001054889"/>
    </source>
</evidence>
<evidence type="ECO:0000256" key="1">
    <source>
        <dbReference type="ARBA" id="ARBA00008956"/>
    </source>
</evidence>
<dbReference type="AlphaFoldDB" id="A0AAV5CG40"/>
<name>A0AAV5CG40_ELECO</name>
<evidence type="ECO:0000256" key="2">
    <source>
        <dbReference type="ARBA" id="ARBA00022782"/>
    </source>
</evidence>
<dbReference type="Pfam" id="PF07899">
    <property type="entry name" value="Frigida"/>
    <property type="match status" value="1"/>
</dbReference>
<evidence type="ECO:0000256" key="4">
    <source>
        <dbReference type="RuleBase" id="RU364012"/>
    </source>
</evidence>
<reference evidence="6" key="2">
    <citation type="submission" date="2021-12" db="EMBL/GenBank/DDBJ databases">
        <title>Resequencing data analysis of finger millet.</title>
        <authorList>
            <person name="Hatakeyama M."/>
            <person name="Aluri S."/>
            <person name="Balachadran M.T."/>
            <person name="Sivarajan S.R."/>
            <person name="Poveda L."/>
            <person name="Shimizu-Inatsugi R."/>
            <person name="Schlapbach R."/>
            <person name="Sreeman S.M."/>
            <person name="Shimizu K.K."/>
        </authorList>
    </citation>
    <scope>NUCLEOTIDE SEQUENCE</scope>
</reference>
<proteinExistence type="inferred from homology"/>
<dbReference type="GO" id="GO:0009908">
    <property type="term" value="P:flower development"/>
    <property type="evidence" value="ECO:0007669"/>
    <property type="project" value="UniProtKB-KW"/>
</dbReference>
<dbReference type="EMBL" id="BQKI01000006">
    <property type="protein sequence ID" value="GJM97263.1"/>
    <property type="molecule type" value="Genomic_DNA"/>
</dbReference>
<dbReference type="PANTHER" id="PTHR31791:SF49">
    <property type="entry name" value="INACTIVE PROTEIN FRIGIDA"/>
    <property type="match status" value="1"/>
</dbReference>
<evidence type="ECO:0000256" key="5">
    <source>
        <dbReference type="SAM" id="MobiDB-lite"/>
    </source>
</evidence>
<dbReference type="PANTHER" id="PTHR31791">
    <property type="entry name" value="FRIGIDA-LIKE PROTEIN 3-RELATED"/>
    <property type="match status" value="1"/>
</dbReference>
<feature type="compositionally biased region" description="Basic and acidic residues" evidence="5">
    <location>
        <begin position="84"/>
        <end position="98"/>
    </location>
</feature>
<comment type="caution">
    <text evidence="6">The sequence shown here is derived from an EMBL/GenBank/DDBJ whole genome shotgun (WGS) entry which is preliminary data.</text>
</comment>
<comment type="similarity">
    <text evidence="1 4">Belongs to the Frigida family.</text>
</comment>
<evidence type="ECO:0000256" key="3">
    <source>
        <dbReference type="ARBA" id="ARBA00023089"/>
    </source>
</evidence>
<accession>A0AAV5CG40</accession>
<dbReference type="InterPro" id="IPR012474">
    <property type="entry name" value="Frigida"/>
</dbReference>
<reference evidence="6" key="1">
    <citation type="journal article" date="2018" name="DNA Res.">
        <title>Multiple hybrid de novo genome assembly of finger millet, an orphan allotetraploid crop.</title>
        <authorList>
            <person name="Hatakeyama M."/>
            <person name="Aluri S."/>
            <person name="Balachadran M.T."/>
            <person name="Sivarajan S.R."/>
            <person name="Patrignani A."/>
            <person name="Gruter S."/>
            <person name="Poveda L."/>
            <person name="Shimizu-Inatsugi R."/>
            <person name="Baeten J."/>
            <person name="Francoijs K.J."/>
            <person name="Nataraja K.N."/>
            <person name="Reddy Y.A.N."/>
            <person name="Phadnis S."/>
            <person name="Ravikumar R.L."/>
            <person name="Schlapbach R."/>
            <person name="Sreeman S.M."/>
            <person name="Shimizu K.K."/>
        </authorList>
    </citation>
    <scope>NUCLEOTIDE SEQUENCE</scope>
</reference>
<evidence type="ECO:0000313" key="6">
    <source>
        <dbReference type="EMBL" id="GJM97263.1"/>
    </source>
</evidence>
<dbReference type="GO" id="GO:0030154">
    <property type="term" value="P:cell differentiation"/>
    <property type="evidence" value="ECO:0007669"/>
    <property type="project" value="UniProtKB-KW"/>
</dbReference>
<keyword evidence="4" id="KW-0217">Developmental protein</keyword>